<dbReference type="GO" id="GO:0016020">
    <property type="term" value="C:membrane"/>
    <property type="evidence" value="ECO:0007669"/>
    <property type="project" value="InterPro"/>
</dbReference>
<evidence type="ECO:0000259" key="1">
    <source>
        <dbReference type="SMART" id="SM00694"/>
    </source>
</evidence>
<dbReference type="InterPro" id="IPR006614">
    <property type="entry name" value="Peroxin/Ferlin"/>
</dbReference>
<accession>A0A1Y1VX19</accession>
<dbReference type="EMBL" id="MCFD01000027">
    <property type="protein sequence ID" value="ORX65526.1"/>
    <property type="molecule type" value="Genomic_DNA"/>
</dbReference>
<name>A0A1Y1VX19_9FUNG</name>
<sequence>MDPPPWSDVTMKLTLANVHSYQLPDPSWEWVSPRWLIDMTADVDEDGWQYATRFATKSRWRGRHSAAKSFVRRRRWVRLRRRLRMQVAAATGANIHSPVVFNPNLQPPQELKRAKAIGSVAKAVTGSKGSVSYTLKDGKYTAHSSAKLDRLKADAVDAHRRAADQSRLSMELPHQPEAGTDELNRRLTEQQRAMRTRLSDGNIPGTAIPYSDLDRDSPASLSDNAAMVHSPDTPVVETWFDQVAVRYADHSSAVMASTRYLLDLPLPTGGTTARRDGDGALAADEVQGYVDGVPGRFVRLTGLMAPEPTMPQDPVLRGMHYTTAEETPMRGKSISQRRHSRRASLVSAVPVRVSSPPPLAELLPPSVPLARNNTAASALEVPLPLTVSVVSDDSGFAEAALRRHASLNSVSSGAQSPNSIVSLAYQPAGAHLAPYSNPYAPVALGNASTTTGKVDTALLAVTVRSMRRALGTLSLDRERLDVLREALQQGGMAAAAVWRNLGWLHYELLQYDAGRQQLIALMMQFAETCPVQAVAWGEAGQVPVREQEEHRGLVEGGGGGLTASQVWRFVIRPVVGLDGDLFYSDYKNMVVAVAKWSLRRATRK</sequence>
<dbReference type="STRING" id="61395.A0A1Y1VX19"/>
<comment type="caution">
    <text evidence="2">The sequence shown here is derived from an EMBL/GenBank/DDBJ whole genome shotgun (WGS) entry which is preliminary data.</text>
</comment>
<proteinExistence type="predicted"/>
<dbReference type="OrthoDB" id="72441at2759"/>
<evidence type="ECO:0000313" key="3">
    <source>
        <dbReference type="Proteomes" id="UP000193922"/>
    </source>
</evidence>
<dbReference type="PANTHER" id="PTHR23250:SF1">
    <property type="entry name" value="TECTONIN BETA-PROPELLER REPEAT-CONTAINING PROTEIN 1"/>
    <property type="match status" value="1"/>
</dbReference>
<keyword evidence="3" id="KW-1185">Reference proteome</keyword>
<organism evidence="2 3">
    <name type="scientific">Linderina pennispora</name>
    <dbReference type="NCBI Taxonomy" id="61395"/>
    <lineage>
        <taxon>Eukaryota</taxon>
        <taxon>Fungi</taxon>
        <taxon>Fungi incertae sedis</taxon>
        <taxon>Zoopagomycota</taxon>
        <taxon>Kickxellomycotina</taxon>
        <taxon>Kickxellomycetes</taxon>
        <taxon>Kickxellales</taxon>
        <taxon>Kickxellaceae</taxon>
        <taxon>Linderina</taxon>
    </lineage>
</organism>
<reference evidence="2 3" key="1">
    <citation type="submission" date="2016-07" db="EMBL/GenBank/DDBJ databases">
        <title>Pervasive Adenine N6-methylation of Active Genes in Fungi.</title>
        <authorList>
            <consortium name="DOE Joint Genome Institute"/>
            <person name="Mondo S.J."/>
            <person name="Dannebaum R.O."/>
            <person name="Kuo R.C."/>
            <person name="Labutti K."/>
            <person name="Haridas S."/>
            <person name="Kuo A."/>
            <person name="Salamov A."/>
            <person name="Ahrendt S.R."/>
            <person name="Lipzen A."/>
            <person name="Sullivan W."/>
            <person name="Andreopoulos W.B."/>
            <person name="Clum A."/>
            <person name="Lindquist E."/>
            <person name="Daum C."/>
            <person name="Ramamoorthy G.K."/>
            <person name="Gryganskyi A."/>
            <person name="Culley D."/>
            <person name="Magnuson J.K."/>
            <person name="James T.Y."/>
            <person name="O'Malley M.A."/>
            <person name="Stajich J.E."/>
            <person name="Spatafora J.W."/>
            <person name="Visel A."/>
            <person name="Grigoriev I.V."/>
        </authorList>
    </citation>
    <scope>NUCLEOTIDE SEQUENCE [LARGE SCALE GENOMIC DNA]</scope>
    <source>
        <strain evidence="2 3">ATCC 12442</strain>
    </source>
</reference>
<evidence type="ECO:0000313" key="2">
    <source>
        <dbReference type="EMBL" id="ORX65526.1"/>
    </source>
</evidence>
<dbReference type="PANTHER" id="PTHR23250">
    <property type="entry name" value="DYSFERLIN-RELATED"/>
    <property type="match status" value="1"/>
</dbReference>
<dbReference type="Proteomes" id="UP000193922">
    <property type="component" value="Unassembled WGS sequence"/>
</dbReference>
<feature type="domain" description="Peroxin/Ferlin" evidence="1">
    <location>
        <begin position="47"/>
        <end position="83"/>
    </location>
</feature>
<dbReference type="GeneID" id="63799628"/>
<protein>
    <recommendedName>
        <fullName evidence="1">Peroxin/Ferlin domain-containing protein</fullName>
    </recommendedName>
</protein>
<gene>
    <name evidence="2" type="ORF">DL89DRAFT_100225</name>
</gene>
<dbReference type="SMART" id="SM00694">
    <property type="entry name" value="DysFC"/>
    <property type="match status" value="1"/>
</dbReference>
<dbReference type="InterPro" id="IPR051513">
    <property type="entry name" value="Tectonin_beta-prop"/>
</dbReference>
<dbReference type="AlphaFoldDB" id="A0A1Y1VX19"/>
<dbReference type="RefSeq" id="XP_040739692.1">
    <property type="nucleotide sequence ID" value="XM_040882980.1"/>
</dbReference>